<dbReference type="CDD" id="cd13602">
    <property type="entry name" value="PBP2_TRAP_BpDctp6_7"/>
    <property type="match status" value="1"/>
</dbReference>
<feature type="signal peptide" evidence="2">
    <location>
        <begin position="1"/>
        <end position="24"/>
    </location>
</feature>
<sequence>MRKRHLALAAGVSIAALSSSTLYAEQFSLNAIGIVSTHQHHTALERDFYATLGERTGLDIQVNFNPLDVVGVNMQDTMRMVSSGSFDVVETTIGSASRDDPFLEGLDLIGVSPDIDTLQSTVDAYRGVFSDRVEERFNARVMGLWPFGPQVFFCSGDVASLEDLRGKRVRSFTPSMSALLEYLGATPITLQFAEVYPALQRGVAECGVTSPTSGNTGNWPEVTDSLLMLGVSWSVQAHMMNLDTWNAMSAEAQEAIEEAYADLESQYWDMARTLTQDAVNCSTGDDSCEGYNRFDMTLVEPSEEDVALLNEAVSDVILPTWSKTCNANYAECASLWNSTIGEARGLAIE</sequence>
<evidence type="ECO:0000313" key="4">
    <source>
        <dbReference type="Proteomes" id="UP000623776"/>
    </source>
</evidence>
<dbReference type="PANTHER" id="PTHR33376">
    <property type="match status" value="1"/>
</dbReference>
<dbReference type="EMBL" id="BMXN01000006">
    <property type="protein sequence ID" value="GGW23872.1"/>
    <property type="molecule type" value="Genomic_DNA"/>
</dbReference>
<accession>A0A8H9I1H0</accession>
<evidence type="ECO:0000313" key="3">
    <source>
        <dbReference type="EMBL" id="GGW23872.1"/>
    </source>
</evidence>
<dbReference type="Proteomes" id="UP000623776">
    <property type="component" value="Unassembled WGS sequence"/>
</dbReference>
<dbReference type="RefSeq" id="WP_096922616.1">
    <property type="nucleotide sequence ID" value="NZ_BMXN01000006.1"/>
</dbReference>
<feature type="chain" id="PRO_5034987704" evidence="2">
    <location>
        <begin position="25"/>
        <end position="349"/>
    </location>
</feature>
<evidence type="ECO:0000256" key="1">
    <source>
        <dbReference type="ARBA" id="ARBA00022729"/>
    </source>
</evidence>
<dbReference type="NCBIfam" id="NF037995">
    <property type="entry name" value="TRAP_S1"/>
    <property type="match status" value="1"/>
</dbReference>
<gene>
    <name evidence="3" type="ORF">GCM10007157_14150</name>
</gene>
<comment type="caution">
    <text evidence="3">The sequence shown here is derived from an EMBL/GenBank/DDBJ whole genome shotgun (WGS) entry which is preliminary data.</text>
</comment>
<organism evidence="3 4">
    <name type="scientific">Vreelandella hamiltonii</name>
    <dbReference type="NCBI Taxonomy" id="502829"/>
    <lineage>
        <taxon>Bacteria</taxon>
        <taxon>Pseudomonadati</taxon>
        <taxon>Pseudomonadota</taxon>
        <taxon>Gammaproteobacteria</taxon>
        <taxon>Oceanospirillales</taxon>
        <taxon>Halomonadaceae</taxon>
        <taxon>Vreelandella</taxon>
    </lineage>
</organism>
<keyword evidence="4" id="KW-1185">Reference proteome</keyword>
<reference evidence="4" key="1">
    <citation type="journal article" date="2019" name="Int. J. Syst. Evol. Microbiol.">
        <title>The Global Catalogue of Microorganisms (GCM) 10K type strain sequencing project: providing services to taxonomists for standard genome sequencing and annotation.</title>
        <authorList>
            <consortium name="The Broad Institute Genomics Platform"/>
            <consortium name="The Broad Institute Genome Sequencing Center for Infectious Disease"/>
            <person name="Wu L."/>
            <person name="Ma J."/>
        </authorList>
    </citation>
    <scope>NUCLEOTIDE SEQUENCE [LARGE SCALE GENOMIC DNA]</scope>
    <source>
        <strain evidence="4">KCTC 22154</strain>
    </source>
</reference>
<keyword evidence="1 2" id="KW-0732">Signal</keyword>
<name>A0A8H9I1H0_9GAMM</name>
<dbReference type="Pfam" id="PF03480">
    <property type="entry name" value="DctP"/>
    <property type="match status" value="1"/>
</dbReference>
<dbReference type="GO" id="GO:0055085">
    <property type="term" value="P:transmembrane transport"/>
    <property type="evidence" value="ECO:0007669"/>
    <property type="project" value="InterPro"/>
</dbReference>
<dbReference type="InterPro" id="IPR018389">
    <property type="entry name" value="DctP_fam"/>
</dbReference>
<dbReference type="AlphaFoldDB" id="A0A8H9I1H0"/>
<dbReference type="InterPro" id="IPR038404">
    <property type="entry name" value="TRAP_DctP_sf"/>
</dbReference>
<dbReference type="PANTHER" id="PTHR33376:SF4">
    <property type="entry name" value="SIALIC ACID-BINDING PERIPLASMIC PROTEIN SIAP"/>
    <property type="match status" value="1"/>
</dbReference>
<protein>
    <submittedName>
        <fullName evidence="3">Transporter</fullName>
    </submittedName>
</protein>
<proteinExistence type="predicted"/>
<dbReference type="Gene3D" id="3.40.190.170">
    <property type="entry name" value="Bacterial extracellular solute-binding protein, family 7"/>
    <property type="match status" value="1"/>
</dbReference>
<evidence type="ECO:0000256" key="2">
    <source>
        <dbReference type="SAM" id="SignalP"/>
    </source>
</evidence>